<dbReference type="STRING" id="460384.SAMN05216313_10126"/>
<evidence type="ECO:0008006" key="3">
    <source>
        <dbReference type="Google" id="ProtNLM"/>
    </source>
</evidence>
<evidence type="ECO:0000313" key="1">
    <source>
        <dbReference type="EMBL" id="SES93314.1"/>
    </source>
</evidence>
<dbReference type="Pfam" id="PF19799">
    <property type="entry name" value="DUF6282"/>
    <property type="match status" value="1"/>
</dbReference>
<dbReference type="RefSeq" id="WP_092360306.1">
    <property type="nucleotide sequence ID" value="NZ_CABJCG010000007.1"/>
</dbReference>
<dbReference type="InterPro" id="IPR032466">
    <property type="entry name" value="Metal_Hydrolase"/>
</dbReference>
<dbReference type="InterPro" id="IPR046249">
    <property type="entry name" value="DUF6282"/>
</dbReference>
<dbReference type="GeneID" id="93277857"/>
<dbReference type="EMBL" id="FOIM01000001">
    <property type="protein sequence ID" value="SES93314.1"/>
    <property type="molecule type" value="Genomic_DNA"/>
</dbReference>
<reference evidence="2" key="1">
    <citation type="submission" date="2016-10" db="EMBL/GenBank/DDBJ databases">
        <authorList>
            <person name="Varghese N."/>
            <person name="Submissions S."/>
        </authorList>
    </citation>
    <scope>NUCLEOTIDE SEQUENCE [LARGE SCALE GENOMIC DNA]</scope>
    <source>
        <strain evidence="2">NLAE-zl-G277</strain>
    </source>
</reference>
<evidence type="ECO:0000313" key="2">
    <source>
        <dbReference type="Proteomes" id="UP000198508"/>
    </source>
</evidence>
<accession>A0A1I0AGN8</accession>
<dbReference type="SUPFAM" id="SSF51556">
    <property type="entry name" value="Metallo-dependent hydrolases"/>
    <property type="match status" value="1"/>
</dbReference>
<dbReference type="Proteomes" id="UP000198508">
    <property type="component" value="Unassembled WGS sequence"/>
</dbReference>
<dbReference type="AlphaFoldDB" id="A0A1I0AGN8"/>
<gene>
    <name evidence="1" type="ORF">SAMN05216313_10126</name>
</gene>
<sequence length="293" mass="32053">MGLITMEGACDLHIHTSPDIFERIADDVRTAEACRDAGMKAIVFKCHADTTMTRAWHTERQVPGIRVFGGIVLNLNVGGINPAAVDVALKLGAVEVWMPSYHSLAHYKATGKMGGYGHQGADVTTNYPVKPITILDEKGELIPEIWPILELVKQHDAILGTSHLGSEEGLKLIRAAREVGCRKVVLTHPFFAPPSCTVEQIKEAVELGAFCEFCSGNALSPIPAPIPLELYKEAVDACGSENFIISSDTGHPRKTMAPETSRMFAQSLTYKGVKQADVERMLKDNYHKLLDFE</sequence>
<keyword evidence="2" id="KW-1185">Reference proteome</keyword>
<proteinExistence type="predicted"/>
<dbReference type="Gene3D" id="3.20.20.140">
    <property type="entry name" value="Metal-dependent hydrolases"/>
    <property type="match status" value="1"/>
</dbReference>
<organism evidence="1 2">
    <name type="scientific">Enterocloster lavalensis</name>
    <dbReference type="NCBI Taxonomy" id="460384"/>
    <lineage>
        <taxon>Bacteria</taxon>
        <taxon>Bacillati</taxon>
        <taxon>Bacillota</taxon>
        <taxon>Clostridia</taxon>
        <taxon>Lachnospirales</taxon>
        <taxon>Lachnospiraceae</taxon>
        <taxon>Enterocloster</taxon>
    </lineage>
</organism>
<name>A0A1I0AGN8_9FIRM</name>
<protein>
    <recommendedName>
        <fullName evidence="3">Histidinol phosphatase</fullName>
    </recommendedName>
</protein>